<dbReference type="InterPro" id="IPR014729">
    <property type="entry name" value="Rossmann-like_a/b/a_fold"/>
</dbReference>
<dbReference type="CDD" id="cd23948">
    <property type="entry name" value="FAD_synthase"/>
    <property type="match status" value="1"/>
</dbReference>
<dbReference type="STRING" id="933852.A0A0C3AS57"/>
<feature type="domain" description="Phosphoadenosine phosphosulphate reductase" evidence="13">
    <location>
        <begin position="82"/>
        <end position="169"/>
    </location>
</feature>
<dbReference type="AlphaFoldDB" id="A0A0C3AS57"/>
<name>A0A0C3AS57_SERVB</name>
<protein>
    <recommendedName>
        <fullName evidence="2">FAD synthase</fullName>
        <ecNumber evidence="2">2.7.7.2</ecNumber>
    </recommendedName>
    <alternativeName>
        <fullName evidence="10">FAD pyrophosphorylase</fullName>
    </alternativeName>
    <alternativeName>
        <fullName evidence="11">FMN adenylyltransferase</fullName>
    </alternativeName>
</protein>
<evidence type="ECO:0000256" key="1">
    <source>
        <dbReference type="ARBA" id="ARBA00004726"/>
    </source>
</evidence>
<evidence type="ECO:0000256" key="7">
    <source>
        <dbReference type="ARBA" id="ARBA00022741"/>
    </source>
</evidence>
<dbReference type="InterPro" id="IPR002500">
    <property type="entry name" value="PAPS_reduct_dom"/>
</dbReference>
<comment type="catalytic activity">
    <reaction evidence="12">
        <text>FMN + ATP + H(+) = FAD + diphosphate</text>
        <dbReference type="Rhea" id="RHEA:17237"/>
        <dbReference type="ChEBI" id="CHEBI:15378"/>
        <dbReference type="ChEBI" id="CHEBI:30616"/>
        <dbReference type="ChEBI" id="CHEBI:33019"/>
        <dbReference type="ChEBI" id="CHEBI:57692"/>
        <dbReference type="ChEBI" id="CHEBI:58210"/>
        <dbReference type="EC" id="2.7.7.2"/>
    </reaction>
</comment>
<dbReference type="GO" id="GO:0006747">
    <property type="term" value="P:FAD biosynthetic process"/>
    <property type="evidence" value="ECO:0007669"/>
    <property type="project" value="TreeGrafter"/>
</dbReference>
<evidence type="ECO:0000256" key="2">
    <source>
        <dbReference type="ARBA" id="ARBA00012393"/>
    </source>
</evidence>
<accession>A0A0C3AS57</accession>
<dbReference type="Gene3D" id="3.40.50.620">
    <property type="entry name" value="HUPs"/>
    <property type="match status" value="1"/>
</dbReference>
<evidence type="ECO:0000256" key="5">
    <source>
        <dbReference type="ARBA" id="ARBA00022679"/>
    </source>
</evidence>
<dbReference type="EMBL" id="KN824346">
    <property type="protein sequence ID" value="KIM22889.1"/>
    <property type="molecule type" value="Genomic_DNA"/>
</dbReference>
<evidence type="ECO:0000256" key="10">
    <source>
        <dbReference type="ARBA" id="ARBA00031145"/>
    </source>
</evidence>
<evidence type="ECO:0000256" key="3">
    <source>
        <dbReference type="ARBA" id="ARBA00022630"/>
    </source>
</evidence>
<evidence type="ECO:0000256" key="4">
    <source>
        <dbReference type="ARBA" id="ARBA00022643"/>
    </source>
</evidence>
<dbReference type="GO" id="GO:0003919">
    <property type="term" value="F:FMN adenylyltransferase activity"/>
    <property type="evidence" value="ECO:0007669"/>
    <property type="project" value="UniProtKB-EC"/>
</dbReference>
<keyword evidence="9" id="KW-0067">ATP-binding</keyword>
<proteinExistence type="predicted"/>
<dbReference type="Proteomes" id="UP000054097">
    <property type="component" value="Unassembled WGS sequence"/>
</dbReference>
<keyword evidence="15" id="KW-1185">Reference proteome</keyword>
<evidence type="ECO:0000256" key="12">
    <source>
        <dbReference type="ARBA" id="ARBA00049494"/>
    </source>
</evidence>
<dbReference type="Pfam" id="PF01507">
    <property type="entry name" value="PAPS_reduct"/>
    <property type="match status" value="1"/>
</dbReference>
<sequence>MLHLLAVCLWQQKTAKAPVDATTIASESPSLSTVDPIPSSSTPFKAVYVTCSSPFAEVETFVDSCAISYNLDLVRTTPGGLPMKEALQQYKTIDPKIKNILVGTRRDDPHGASLQFRTPTDEDWPAFIRVHPIINWTYELIWEYLREFDVPYCELYNQGYTSLGSTFNTFPNPALKSDNGHYKPAYELKDGREERYGRIILPRIPVQ</sequence>
<dbReference type="OrthoDB" id="270728at2759"/>
<dbReference type="HOGENOM" id="CLU_056971_2_1_1"/>
<reference evidence="15" key="2">
    <citation type="submission" date="2015-01" db="EMBL/GenBank/DDBJ databases">
        <title>Evolutionary Origins and Diversification of the Mycorrhizal Mutualists.</title>
        <authorList>
            <consortium name="DOE Joint Genome Institute"/>
            <consortium name="Mycorrhizal Genomics Consortium"/>
            <person name="Kohler A."/>
            <person name="Kuo A."/>
            <person name="Nagy L.G."/>
            <person name="Floudas D."/>
            <person name="Copeland A."/>
            <person name="Barry K.W."/>
            <person name="Cichocki N."/>
            <person name="Veneault-Fourrey C."/>
            <person name="LaButti K."/>
            <person name="Lindquist E.A."/>
            <person name="Lipzen A."/>
            <person name="Lundell T."/>
            <person name="Morin E."/>
            <person name="Murat C."/>
            <person name="Riley R."/>
            <person name="Ohm R."/>
            <person name="Sun H."/>
            <person name="Tunlid A."/>
            <person name="Henrissat B."/>
            <person name="Grigoriev I.V."/>
            <person name="Hibbett D.S."/>
            <person name="Martin F."/>
        </authorList>
    </citation>
    <scope>NUCLEOTIDE SEQUENCE [LARGE SCALE GENOMIC DNA]</scope>
    <source>
        <strain evidence="15">MAFF 305830</strain>
    </source>
</reference>
<organism evidence="14 15">
    <name type="scientific">Serendipita vermifera MAFF 305830</name>
    <dbReference type="NCBI Taxonomy" id="933852"/>
    <lineage>
        <taxon>Eukaryota</taxon>
        <taxon>Fungi</taxon>
        <taxon>Dikarya</taxon>
        <taxon>Basidiomycota</taxon>
        <taxon>Agaricomycotina</taxon>
        <taxon>Agaricomycetes</taxon>
        <taxon>Sebacinales</taxon>
        <taxon>Serendipitaceae</taxon>
        <taxon>Serendipita</taxon>
    </lineage>
</organism>
<comment type="pathway">
    <text evidence="1">Cofactor biosynthesis; FAD biosynthesis; FAD from FMN: step 1/1.</text>
</comment>
<evidence type="ECO:0000256" key="8">
    <source>
        <dbReference type="ARBA" id="ARBA00022827"/>
    </source>
</evidence>
<keyword evidence="6" id="KW-0548">Nucleotidyltransferase</keyword>
<dbReference type="PANTHER" id="PTHR23293">
    <property type="entry name" value="FAD SYNTHETASE-RELATED FMN ADENYLYLTRANSFERASE"/>
    <property type="match status" value="1"/>
</dbReference>
<evidence type="ECO:0000256" key="11">
    <source>
        <dbReference type="ARBA" id="ARBA00031871"/>
    </source>
</evidence>
<keyword evidence="5" id="KW-0808">Transferase</keyword>
<evidence type="ECO:0000313" key="14">
    <source>
        <dbReference type="EMBL" id="KIM22889.1"/>
    </source>
</evidence>
<evidence type="ECO:0000256" key="6">
    <source>
        <dbReference type="ARBA" id="ARBA00022695"/>
    </source>
</evidence>
<evidence type="ECO:0000256" key="9">
    <source>
        <dbReference type="ARBA" id="ARBA00022840"/>
    </source>
</evidence>
<keyword evidence="3" id="KW-0285">Flavoprotein</keyword>
<evidence type="ECO:0000313" key="15">
    <source>
        <dbReference type="Proteomes" id="UP000054097"/>
    </source>
</evidence>
<dbReference type="PANTHER" id="PTHR23293:SF9">
    <property type="entry name" value="FAD SYNTHASE"/>
    <property type="match status" value="1"/>
</dbReference>
<dbReference type="SUPFAM" id="SSF52402">
    <property type="entry name" value="Adenine nucleotide alpha hydrolases-like"/>
    <property type="match status" value="1"/>
</dbReference>
<keyword evidence="7" id="KW-0547">Nucleotide-binding</keyword>
<reference evidence="14 15" key="1">
    <citation type="submission" date="2014-04" db="EMBL/GenBank/DDBJ databases">
        <authorList>
            <consortium name="DOE Joint Genome Institute"/>
            <person name="Kuo A."/>
            <person name="Zuccaro A."/>
            <person name="Kohler A."/>
            <person name="Nagy L.G."/>
            <person name="Floudas D."/>
            <person name="Copeland A."/>
            <person name="Barry K.W."/>
            <person name="Cichocki N."/>
            <person name="Veneault-Fourrey C."/>
            <person name="LaButti K."/>
            <person name="Lindquist E.A."/>
            <person name="Lipzen A."/>
            <person name="Lundell T."/>
            <person name="Morin E."/>
            <person name="Murat C."/>
            <person name="Sun H."/>
            <person name="Tunlid A."/>
            <person name="Henrissat B."/>
            <person name="Grigoriev I.V."/>
            <person name="Hibbett D.S."/>
            <person name="Martin F."/>
            <person name="Nordberg H.P."/>
            <person name="Cantor M.N."/>
            <person name="Hua S.X."/>
        </authorList>
    </citation>
    <scope>NUCLEOTIDE SEQUENCE [LARGE SCALE GENOMIC DNA]</scope>
    <source>
        <strain evidence="14 15">MAFF 305830</strain>
    </source>
</reference>
<keyword evidence="4" id="KW-0288">FMN</keyword>
<gene>
    <name evidence="14" type="ORF">M408DRAFT_332660</name>
</gene>
<evidence type="ECO:0000259" key="13">
    <source>
        <dbReference type="Pfam" id="PF01507"/>
    </source>
</evidence>
<dbReference type="EC" id="2.7.7.2" evidence="2"/>
<dbReference type="GO" id="GO:0005524">
    <property type="term" value="F:ATP binding"/>
    <property type="evidence" value="ECO:0007669"/>
    <property type="project" value="UniProtKB-KW"/>
</dbReference>
<keyword evidence="8" id="KW-0274">FAD</keyword>